<reference evidence="3 4" key="1">
    <citation type="submission" date="2020-06" db="EMBL/GenBank/DDBJ databases">
        <authorList>
            <person name="Chanama M."/>
        </authorList>
    </citation>
    <scope>NUCLEOTIDE SEQUENCE [LARGE SCALE GENOMIC DNA]</scope>
    <source>
        <strain evidence="3 4">TBRC6557</strain>
    </source>
</reference>
<dbReference type="AlphaFoldDB" id="A0A7Y6IJB7"/>
<dbReference type="InterPro" id="IPR001466">
    <property type="entry name" value="Beta-lactam-related"/>
</dbReference>
<feature type="domain" description="Beta-lactamase-related" evidence="2">
    <location>
        <begin position="20"/>
        <end position="346"/>
    </location>
</feature>
<name>A0A7Y6IJB7_9ACTN</name>
<dbReference type="RefSeq" id="WP_175598849.1">
    <property type="nucleotide sequence ID" value="NZ_JABWGO010000001.1"/>
</dbReference>
<comment type="caution">
    <text evidence="3">The sequence shown here is derived from an EMBL/GenBank/DDBJ whole genome shotgun (WGS) entry which is preliminary data.</text>
</comment>
<dbReference type="EMBL" id="JABWGO010000001">
    <property type="protein sequence ID" value="NUW39285.1"/>
    <property type="molecule type" value="Genomic_DNA"/>
</dbReference>
<dbReference type="PANTHER" id="PTHR43283">
    <property type="entry name" value="BETA-LACTAMASE-RELATED"/>
    <property type="match status" value="1"/>
</dbReference>
<dbReference type="GO" id="GO:0016787">
    <property type="term" value="F:hydrolase activity"/>
    <property type="evidence" value="ECO:0007669"/>
    <property type="project" value="UniProtKB-KW"/>
</dbReference>
<accession>A0A7Y6IJB7</accession>
<dbReference type="InterPro" id="IPR012338">
    <property type="entry name" value="Beta-lactam/transpept-like"/>
</dbReference>
<evidence type="ECO:0000259" key="2">
    <source>
        <dbReference type="Pfam" id="PF00144"/>
    </source>
</evidence>
<dbReference type="SUPFAM" id="SSF56601">
    <property type="entry name" value="beta-lactamase/transpeptidase-like"/>
    <property type="match status" value="1"/>
</dbReference>
<keyword evidence="1" id="KW-0378">Hydrolase</keyword>
<sequence>MAEGLEEVLADAVPRVCSAAVALVAVDGEVAAAAVAGELVRYTDGEGTLAGERPPARRDSIFDLASVSKLFTTAVVLSLAEQGRLGLDEPVAAWLPGRDPRITPRRLLTHTAGLPPTRRVDLELPHAGHAARLDAIIDTPVTGPVGGPYLYSDVGMITMGRVAELAGGAPLDELVRARVTGVLGLDATGYRPGPGKLARVAATEWRPERPGPSPSSPGCVRGEVHDETCHGLGGVAGHAGLFAPADDLLAFGEALRRGGGAMLRPESVAEMVRDQGAEGAPFRHGLGVRIGDPGIVGPLEGAYGHSGFTGTSLVVDPARGLTVVLLTNAVHPLRGRDGIRDVRRAVAAEALRLSGR</sequence>
<dbReference type="InterPro" id="IPR050789">
    <property type="entry name" value="Diverse_Enzym_Activities"/>
</dbReference>
<dbReference type="Gene3D" id="3.40.710.10">
    <property type="entry name" value="DD-peptidase/beta-lactamase superfamily"/>
    <property type="match status" value="1"/>
</dbReference>
<dbReference type="Pfam" id="PF00144">
    <property type="entry name" value="Beta-lactamase"/>
    <property type="match status" value="1"/>
</dbReference>
<proteinExistence type="predicted"/>
<dbReference type="PANTHER" id="PTHR43283:SF11">
    <property type="entry name" value="BETA-LACTAMASE-RELATED DOMAIN-CONTAINING PROTEIN"/>
    <property type="match status" value="1"/>
</dbReference>
<evidence type="ECO:0000256" key="1">
    <source>
        <dbReference type="ARBA" id="ARBA00022801"/>
    </source>
</evidence>
<organism evidence="3 4">
    <name type="scientific">Nonomuraea rhodomycinica</name>
    <dbReference type="NCBI Taxonomy" id="1712872"/>
    <lineage>
        <taxon>Bacteria</taxon>
        <taxon>Bacillati</taxon>
        <taxon>Actinomycetota</taxon>
        <taxon>Actinomycetes</taxon>
        <taxon>Streptosporangiales</taxon>
        <taxon>Streptosporangiaceae</taxon>
        <taxon>Nonomuraea</taxon>
    </lineage>
</organism>
<evidence type="ECO:0000313" key="3">
    <source>
        <dbReference type="EMBL" id="NUW39285.1"/>
    </source>
</evidence>
<keyword evidence="4" id="KW-1185">Reference proteome</keyword>
<evidence type="ECO:0000313" key="4">
    <source>
        <dbReference type="Proteomes" id="UP000546126"/>
    </source>
</evidence>
<gene>
    <name evidence="3" type="ORF">HT134_03945</name>
</gene>
<dbReference type="Proteomes" id="UP000546126">
    <property type="component" value="Unassembled WGS sequence"/>
</dbReference>
<protein>
    <submittedName>
        <fullName evidence="3">Beta-lactamase family protein</fullName>
    </submittedName>
</protein>